<organism evidence="3 4">
    <name type="scientific">Alcaligenes faecalis</name>
    <dbReference type="NCBI Taxonomy" id="511"/>
    <lineage>
        <taxon>Bacteria</taxon>
        <taxon>Pseudomonadati</taxon>
        <taxon>Pseudomonadota</taxon>
        <taxon>Betaproteobacteria</taxon>
        <taxon>Burkholderiales</taxon>
        <taxon>Alcaligenaceae</taxon>
        <taxon>Alcaligenes</taxon>
    </lineage>
</organism>
<feature type="domain" description="Class II aldolase/adducin N-terminal" evidence="2">
    <location>
        <begin position="31"/>
        <end position="211"/>
    </location>
</feature>
<dbReference type="Proteomes" id="UP000245216">
    <property type="component" value="Unassembled WGS sequence"/>
</dbReference>
<reference evidence="3 4" key="1">
    <citation type="submission" date="2018-05" db="EMBL/GenBank/DDBJ databases">
        <title>Genome Sequence of an Efficient Indole-Degrading Bacterium, Alcaligenes sp.YBY.</title>
        <authorList>
            <person name="Yang B."/>
        </authorList>
    </citation>
    <scope>NUCLEOTIDE SEQUENCE [LARGE SCALE GENOMIC DNA]</scope>
    <source>
        <strain evidence="3 4">YBY</strain>
    </source>
</reference>
<comment type="caution">
    <text evidence="3">The sequence shown here is derived from an EMBL/GenBank/DDBJ whole genome shotgun (WGS) entry which is preliminary data.</text>
</comment>
<dbReference type="SUPFAM" id="SSF53639">
    <property type="entry name" value="AraD/HMP-PK domain-like"/>
    <property type="match status" value="1"/>
</dbReference>
<dbReference type="EMBL" id="QEXO01000002">
    <property type="protein sequence ID" value="PWE14782.1"/>
    <property type="molecule type" value="Genomic_DNA"/>
</dbReference>
<dbReference type="RefSeq" id="WP_081045433.1">
    <property type="nucleotide sequence ID" value="NZ_CP013119.1"/>
</dbReference>
<evidence type="ECO:0000259" key="2">
    <source>
        <dbReference type="SMART" id="SM01007"/>
    </source>
</evidence>
<sequence length="263" mass="29184">MSQSCPVTPDLEAIYAHRPADIDPEHWRARVNLAAAYRLAARQGWDDIIYTHISLRLPGHDDIFLINPFGLRFDEICASNLLLIDTQGQVVDGTGRRANPSGFAIHGAVHRARADAHCVIHLHTDASIAVSALSCGLLPLSQHAMRFWQDIGYHDYAGLAFPPQEQEALLKQLGSYPALLLRNHGALTCGRTVAEAYVLMDALERACRIQLSAMAASPQLHLPPKDVLDLTHRQLLPGDEPEGLLEWPALLRKLYQSEPEFCR</sequence>
<dbReference type="InterPro" id="IPR051017">
    <property type="entry name" value="Aldolase-II_Adducin_sf"/>
</dbReference>
<dbReference type="InterPro" id="IPR036409">
    <property type="entry name" value="Aldolase_II/adducin_N_sf"/>
</dbReference>
<dbReference type="GO" id="GO:0051015">
    <property type="term" value="F:actin filament binding"/>
    <property type="evidence" value="ECO:0007669"/>
    <property type="project" value="TreeGrafter"/>
</dbReference>
<gene>
    <name evidence="3" type="ORF">DF183_08775</name>
</gene>
<dbReference type="STRING" id="511.UZ73_07800"/>
<comment type="similarity">
    <text evidence="1">Belongs to the aldolase class II family.</text>
</comment>
<reference evidence="3 4" key="2">
    <citation type="submission" date="2018-05" db="EMBL/GenBank/DDBJ databases">
        <authorList>
            <person name="Lanie J.A."/>
            <person name="Ng W.-L."/>
            <person name="Kazmierczak K.M."/>
            <person name="Andrzejewski T.M."/>
            <person name="Davidsen T.M."/>
            <person name="Wayne K.J."/>
            <person name="Tettelin H."/>
            <person name="Glass J.I."/>
            <person name="Rusch D."/>
            <person name="Podicherti R."/>
            <person name="Tsui H.-C.T."/>
            <person name="Winkler M.E."/>
        </authorList>
    </citation>
    <scope>NUCLEOTIDE SEQUENCE [LARGE SCALE GENOMIC DNA]</scope>
    <source>
        <strain evidence="3 4">YBY</strain>
    </source>
</reference>
<evidence type="ECO:0000313" key="4">
    <source>
        <dbReference type="Proteomes" id="UP000245216"/>
    </source>
</evidence>
<dbReference type="InterPro" id="IPR001303">
    <property type="entry name" value="Aldolase_II/adducin_N"/>
</dbReference>
<accession>A0A2U2BLB2</accession>
<dbReference type="PANTHER" id="PTHR10672:SF3">
    <property type="entry name" value="PROTEIN HU-LI TAI SHAO"/>
    <property type="match status" value="1"/>
</dbReference>
<dbReference type="NCBIfam" id="NF005451">
    <property type="entry name" value="PRK07044.1"/>
    <property type="match status" value="1"/>
</dbReference>
<dbReference type="GO" id="GO:0005856">
    <property type="term" value="C:cytoskeleton"/>
    <property type="evidence" value="ECO:0007669"/>
    <property type="project" value="TreeGrafter"/>
</dbReference>
<protein>
    <submittedName>
        <fullName evidence="3">Class II aldolase/adducin family protein</fullName>
    </submittedName>
</protein>
<dbReference type="GeneID" id="29371275"/>
<dbReference type="AlphaFoldDB" id="A0A2U2BLB2"/>
<evidence type="ECO:0000256" key="1">
    <source>
        <dbReference type="ARBA" id="ARBA00037961"/>
    </source>
</evidence>
<evidence type="ECO:0000313" key="3">
    <source>
        <dbReference type="EMBL" id="PWE14782.1"/>
    </source>
</evidence>
<dbReference type="PANTHER" id="PTHR10672">
    <property type="entry name" value="ADDUCIN"/>
    <property type="match status" value="1"/>
</dbReference>
<dbReference type="Pfam" id="PF00596">
    <property type="entry name" value="Aldolase_II"/>
    <property type="match status" value="1"/>
</dbReference>
<name>A0A2U2BLB2_ALCFA</name>
<proteinExistence type="inferred from homology"/>
<dbReference type="Gene3D" id="3.40.225.10">
    <property type="entry name" value="Class II aldolase/adducin N-terminal domain"/>
    <property type="match status" value="1"/>
</dbReference>
<dbReference type="SMART" id="SM01007">
    <property type="entry name" value="Aldolase_II"/>
    <property type="match status" value="1"/>
</dbReference>